<feature type="domain" description="Endonuclease/exonuclease/phosphatase" evidence="1">
    <location>
        <begin position="40"/>
        <end position="143"/>
    </location>
</feature>
<dbReference type="Pfam" id="PF03372">
    <property type="entry name" value="Exo_endo_phos"/>
    <property type="match status" value="1"/>
</dbReference>
<accession>A0AAV3Q6Z9</accession>
<dbReference type="PANTHER" id="PTHR33710">
    <property type="entry name" value="BNAC02G09200D PROTEIN"/>
    <property type="match status" value="1"/>
</dbReference>
<name>A0AAV3Q6Z9_LITER</name>
<evidence type="ECO:0000313" key="2">
    <source>
        <dbReference type="EMBL" id="GAA0158007.1"/>
    </source>
</evidence>
<dbReference type="GO" id="GO:0003824">
    <property type="term" value="F:catalytic activity"/>
    <property type="evidence" value="ECO:0007669"/>
    <property type="project" value="InterPro"/>
</dbReference>
<comment type="caution">
    <text evidence="2">The sequence shown here is derived from an EMBL/GenBank/DDBJ whole genome shotgun (WGS) entry which is preliminary data.</text>
</comment>
<dbReference type="InterPro" id="IPR005135">
    <property type="entry name" value="Endo/exonuclease/phosphatase"/>
</dbReference>
<reference evidence="2 3" key="1">
    <citation type="submission" date="2024-01" db="EMBL/GenBank/DDBJ databases">
        <title>The complete chloroplast genome sequence of Lithospermum erythrorhizon: insights into the phylogenetic relationship among Boraginaceae species and the maternal lineages of purple gromwells.</title>
        <authorList>
            <person name="Okada T."/>
            <person name="Watanabe K."/>
        </authorList>
    </citation>
    <scope>NUCLEOTIDE SEQUENCE [LARGE SCALE GENOMIC DNA]</scope>
</reference>
<dbReference type="InterPro" id="IPR036691">
    <property type="entry name" value="Endo/exonu/phosph_ase_sf"/>
</dbReference>
<keyword evidence="3" id="KW-1185">Reference proteome</keyword>
<protein>
    <recommendedName>
        <fullName evidence="1">Endonuclease/exonuclease/phosphatase domain-containing protein</fullName>
    </recommendedName>
</protein>
<dbReference type="SUPFAM" id="SSF56219">
    <property type="entry name" value="DNase I-like"/>
    <property type="match status" value="1"/>
</dbReference>
<dbReference type="EMBL" id="BAABME010003231">
    <property type="protein sequence ID" value="GAA0158007.1"/>
    <property type="molecule type" value="Genomic_DNA"/>
</dbReference>
<dbReference type="Gene3D" id="3.60.10.10">
    <property type="entry name" value="Endonuclease/exonuclease/phosphatase"/>
    <property type="match status" value="1"/>
</dbReference>
<dbReference type="AlphaFoldDB" id="A0AAV3Q6Z9"/>
<gene>
    <name evidence="2" type="ORF">LIER_15142</name>
</gene>
<evidence type="ECO:0000259" key="1">
    <source>
        <dbReference type="Pfam" id="PF03372"/>
    </source>
</evidence>
<proteinExistence type="predicted"/>
<dbReference type="Proteomes" id="UP001454036">
    <property type="component" value="Unassembled WGS sequence"/>
</dbReference>
<sequence>MLLCCCSRGYGTACVVMPGLPDFNLSTVYGANIYGDRGVLWKSLVDNMVVGVPWVIAGDFNIFKNPAHFRGGKLPENVAMEEFKSCIDALDVTELAGHGTWCSNWVSREGHLRKLDYVFCNLEWVQCLPQSYVHVQPPEVSDHCLLSIYLKNGIVTGPKPFKYHRFWEEHPDYADLIRCCWAGYDGDGSDLDGVRI</sequence>
<dbReference type="PANTHER" id="PTHR33710:SF71">
    <property type="entry name" value="ENDONUCLEASE_EXONUCLEASE_PHOSPHATASE DOMAIN-CONTAINING PROTEIN"/>
    <property type="match status" value="1"/>
</dbReference>
<organism evidence="2 3">
    <name type="scientific">Lithospermum erythrorhizon</name>
    <name type="common">Purple gromwell</name>
    <name type="synonym">Lithospermum officinale var. erythrorhizon</name>
    <dbReference type="NCBI Taxonomy" id="34254"/>
    <lineage>
        <taxon>Eukaryota</taxon>
        <taxon>Viridiplantae</taxon>
        <taxon>Streptophyta</taxon>
        <taxon>Embryophyta</taxon>
        <taxon>Tracheophyta</taxon>
        <taxon>Spermatophyta</taxon>
        <taxon>Magnoliopsida</taxon>
        <taxon>eudicotyledons</taxon>
        <taxon>Gunneridae</taxon>
        <taxon>Pentapetalae</taxon>
        <taxon>asterids</taxon>
        <taxon>lamiids</taxon>
        <taxon>Boraginales</taxon>
        <taxon>Boraginaceae</taxon>
        <taxon>Boraginoideae</taxon>
        <taxon>Lithospermeae</taxon>
        <taxon>Lithospermum</taxon>
    </lineage>
</organism>
<evidence type="ECO:0000313" key="3">
    <source>
        <dbReference type="Proteomes" id="UP001454036"/>
    </source>
</evidence>